<accession>X1J332</accession>
<protein>
    <submittedName>
        <fullName evidence="1">Uncharacterized protein</fullName>
    </submittedName>
</protein>
<organism evidence="1">
    <name type="scientific">marine sediment metagenome</name>
    <dbReference type="NCBI Taxonomy" id="412755"/>
    <lineage>
        <taxon>unclassified sequences</taxon>
        <taxon>metagenomes</taxon>
        <taxon>ecological metagenomes</taxon>
    </lineage>
</organism>
<name>X1J332_9ZZZZ</name>
<dbReference type="AlphaFoldDB" id="X1J332"/>
<proteinExistence type="predicted"/>
<reference evidence="1" key="1">
    <citation type="journal article" date="2014" name="Front. Microbiol.">
        <title>High frequency of phylogenetically diverse reductive dehalogenase-homologous genes in deep subseafloor sedimentary metagenomes.</title>
        <authorList>
            <person name="Kawai M."/>
            <person name="Futagami T."/>
            <person name="Toyoda A."/>
            <person name="Takaki Y."/>
            <person name="Nishi S."/>
            <person name="Hori S."/>
            <person name="Arai W."/>
            <person name="Tsubouchi T."/>
            <person name="Morono Y."/>
            <person name="Uchiyama I."/>
            <person name="Ito T."/>
            <person name="Fujiyama A."/>
            <person name="Inagaki F."/>
            <person name="Takami H."/>
        </authorList>
    </citation>
    <scope>NUCLEOTIDE SEQUENCE</scope>
    <source>
        <strain evidence="1">Expedition CK06-06</strain>
    </source>
</reference>
<dbReference type="EMBL" id="BARU01031267">
    <property type="protein sequence ID" value="GAH72764.1"/>
    <property type="molecule type" value="Genomic_DNA"/>
</dbReference>
<gene>
    <name evidence="1" type="ORF">S03H2_49483</name>
</gene>
<evidence type="ECO:0000313" key="1">
    <source>
        <dbReference type="EMBL" id="GAH72764.1"/>
    </source>
</evidence>
<comment type="caution">
    <text evidence="1">The sequence shown here is derived from an EMBL/GenBank/DDBJ whole genome shotgun (WGS) entry which is preliminary data.</text>
</comment>
<sequence length="60" mass="6794">MKLDKAIEILTQLPYQGEGCLDGATVAALKLGTEAMKRVQKYRPLYARRYPHLLPGETEF</sequence>